<proteinExistence type="inferred from homology"/>
<dbReference type="SUPFAM" id="SSF54593">
    <property type="entry name" value="Glyoxalase/Bleomycin resistance protein/Dihydroxybiphenyl dioxygenase"/>
    <property type="match status" value="1"/>
</dbReference>
<dbReference type="OrthoDB" id="9788468at2"/>
<dbReference type="GO" id="GO:0004493">
    <property type="term" value="F:methylmalonyl-CoA epimerase activity"/>
    <property type="evidence" value="ECO:0007669"/>
    <property type="project" value="TreeGrafter"/>
</dbReference>
<dbReference type="Pfam" id="PF13669">
    <property type="entry name" value="Glyoxalase_4"/>
    <property type="match status" value="1"/>
</dbReference>
<accession>A0A2T5RGN9</accession>
<dbReference type="GO" id="GO:0046872">
    <property type="term" value="F:metal ion binding"/>
    <property type="evidence" value="ECO:0007669"/>
    <property type="project" value="UniProtKB-KW"/>
</dbReference>
<name>A0A2T5RGN9_9FIRM</name>
<evidence type="ECO:0000313" key="4">
    <source>
        <dbReference type="EMBL" id="PTV93941.1"/>
    </source>
</evidence>
<feature type="domain" description="VOC" evidence="3">
    <location>
        <begin position="5"/>
        <end position="133"/>
    </location>
</feature>
<dbReference type="InterPro" id="IPR017515">
    <property type="entry name" value="MeMalonyl-CoA_epimerase"/>
</dbReference>
<dbReference type="GO" id="GO:0046491">
    <property type="term" value="P:L-methylmalonyl-CoA metabolic process"/>
    <property type="evidence" value="ECO:0007669"/>
    <property type="project" value="TreeGrafter"/>
</dbReference>
<dbReference type="Gene3D" id="3.10.180.10">
    <property type="entry name" value="2,3-Dihydroxybiphenyl 1,2-Dioxygenase, domain 1"/>
    <property type="match status" value="1"/>
</dbReference>
<dbReference type="InterPro" id="IPR029068">
    <property type="entry name" value="Glyas_Bleomycin-R_OHBP_Dase"/>
</dbReference>
<keyword evidence="2" id="KW-0479">Metal-binding</keyword>
<dbReference type="NCBIfam" id="TIGR03081">
    <property type="entry name" value="metmalonyl_epim"/>
    <property type="match status" value="1"/>
</dbReference>
<dbReference type="CDD" id="cd07249">
    <property type="entry name" value="MMCE"/>
    <property type="match status" value="1"/>
</dbReference>
<gene>
    <name evidence="4" type="ORF">C8C76_13531</name>
</gene>
<dbReference type="PANTHER" id="PTHR43048">
    <property type="entry name" value="METHYLMALONYL-COA EPIMERASE"/>
    <property type="match status" value="1"/>
</dbReference>
<dbReference type="EMBL" id="QAXS01000035">
    <property type="protein sequence ID" value="PTV93941.1"/>
    <property type="molecule type" value="Genomic_DNA"/>
</dbReference>
<dbReference type="PROSITE" id="PS51819">
    <property type="entry name" value="VOC"/>
    <property type="match status" value="1"/>
</dbReference>
<organism evidence="4 5">
    <name type="scientific">Halanaerobium saccharolyticum</name>
    <dbReference type="NCBI Taxonomy" id="43595"/>
    <lineage>
        <taxon>Bacteria</taxon>
        <taxon>Bacillati</taxon>
        <taxon>Bacillota</taxon>
        <taxon>Clostridia</taxon>
        <taxon>Halanaerobiales</taxon>
        <taxon>Halanaerobiaceae</taxon>
        <taxon>Halanaerobium</taxon>
    </lineage>
</organism>
<dbReference type="InterPro" id="IPR051785">
    <property type="entry name" value="MMCE/EMCE_epimerase"/>
</dbReference>
<evidence type="ECO:0000313" key="5">
    <source>
        <dbReference type="Proteomes" id="UP000244089"/>
    </source>
</evidence>
<protein>
    <submittedName>
        <fullName evidence="4">Methylmalonyl-CoA epimerase</fullName>
    </submittedName>
</protein>
<evidence type="ECO:0000256" key="2">
    <source>
        <dbReference type="ARBA" id="ARBA00022723"/>
    </source>
</evidence>
<dbReference type="RefSeq" id="WP_108141990.1">
    <property type="nucleotide sequence ID" value="NZ_QAXS01000035.1"/>
</dbReference>
<dbReference type="InterPro" id="IPR037523">
    <property type="entry name" value="VOC_core"/>
</dbReference>
<reference evidence="4 5" key="1">
    <citation type="submission" date="2018-04" db="EMBL/GenBank/DDBJ databases">
        <title>Subsurface microbial communities from deep shales in Ohio and West Virginia, USA.</title>
        <authorList>
            <person name="Wrighton K."/>
        </authorList>
    </citation>
    <scope>NUCLEOTIDE SEQUENCE [LARGE SCALE GENOMIC DNA]</scope>
    <source>
        <strain evidence="4 5">WC1</strain>
    </source>
</reference>
<dbReference type="Proteomes" id="UP000244089">
    <property type="component" value="Unassembled WGS sequence"/>
</dbReference>
<comment type="caution">
    <text evidence="4">The sequence shown here is derived from an EMBL/GenBank/DDBJ whole genome shotgun (WGS) entry which is preliminary data.</text>
</comment>
<dbReference type="AlphaFoldDB" id="A0A2T5RGN9"/>
<sequence length="139" mass="15363">MNLKNIEHIGIAVDNLEEALSFYQDILGLELLKREIVESQAVKIAFLKVGETKIELLEALNKESAIARFIEKNGEGIHHFAILVDSIEDKIKAMQAQGARLIGDKATAGADNMKIIFVHPQSTNGVLLELCEPLAKEEK</sequence>
<evidence type="ECO:0000259" key="3">
    <source>
        <dbReference type="PROSITE" id="PS51819"/>
    </source>
</evidence>
<dbReference type="PANTHER" id="PTHR43048:SF3">
    <property type="entry name" value="METHYLMALONYL-COA EPIMERASE, MITOCHONDRIAL"/>
    <property type="match status" value="1"/>
</dbReference>
<comment type="similarity">
    <text evidence="1">Belongs to the methylmalonyl-CoA epimerase family.</text>
</comment>
<evidence type="ECO:0000256" key="1">
    <source>
        <dbReference type="ARBA" id="ARBA00009308"/>
    </source>
</evidence>